<evidence type="ECO:0000313" key="6">
    <source>
        <dbReference type="Proteomes" id="UP000694941"/>
    </source>
</evidence>
<dbReference type="GeneID" id="106466319"/>
<dbReference type="SUPFAM" id="SSF55729">
    <property type="entry name" value="Acyl-CoA N-acyltransferases (Nat)"/>
    <property type="match status" value="1"/>
</dbReference>
<feature type="domain" description="N-acetyltransferase" evidence="5">
    <location>
        <begin position="45"/>
        <end position="193"/>
    </location>
</feature>
<evidence type="ECO:0000313" key="7">
    <source>
        <dbReference type="RefSeq" id="XP_013782044.1"/>
    </source>
</evidence>
<name>A0ABM1BHE7_LIMPO</name>
<protein>
    <recommendedName>
        <fullName evidence="4">Glucosamine 6-phosphate N-acetyltransferase</fullName>
        <ecNumber evidence="4">2.3.1.4</ecNumber>
    </recommendedName>
</protein>
<comment type="pathway">
    <text evidence="1 4">Nucleotide-sugar biosynthesis; UDP-N-acetyl-alpha-D-glucosamine biosynthesis; N-acetyl-alpha-D-glucosamine 1-phosphate from alpha-D-glucosamine 6-phosphate (route I): step 1/2.</text>
</comment>
<dbReference type="InterPro" id="IPR039143">
    <property type="entry name" value="GNPNAT1-like"/>
</dbReference>
<keyword evidence="4" id="KW-0808">Transferase</keyword>
<dbReference type="PROSITE" id="PS51186">
    <property type="entry name" value="GNAT"/>
    <property type="match status" value="1"/>
</dbReference>
<keyword evidence="6" id="KW-1185">Reference proteome</keyword>
<dbReference type="PANTHER" id="PTHR13355">
    <property type="entry name" value="GLUCOSAMINE 6-PHOSPHATE N-ACETYLTRANSFERASE"/>
    <property type="match status" value="1"/>
</dbReference>
<dbReference type="Pfam" id="PF00583">
    <property type="entry name" value="Acetyltransf_1"/>
    <property type="match status" value="1"/>
</dbReference>
<keyword evidence="4" id="KW-0012">Acyltransferase</keyword>
<dbReference type="EC" id="2.3.1.4" evidence="4"/>
<dbReference type="InterPro" id="IPR016181">
    <property type="entry name" value="Acyl_CoA_acyltransferase"/>
</dbReference>
<comment type="catalytic activity">
    <reaction evidence="3 4">
        <text>D-glucosamine 6-phosphate + acetyl-CoA = N-acetyl-D-glucosamine 6-phosphate + CoA + H(+)</text>
        <dbReference type="Rhea" id="RHEA:10292"/>
        <dbReference type="ChEBI" id="CHEBI:15378"/>
        <dbReference type="ChEBI" id="CHEBI:57287"/>
        <dbReference type="ChEBI" id="CHEBI:57288"/>
        <dbReference type="ChEBI" id="CHEBI:57513"/>
        <dbReference type="ChEBI" id="CHEBI:58725"/>
        <dbReference type="EC" id="2.3.1.4"/>
    </reaction>
</comment>
<accession>A0ABM1BHE7</accession>
<reference evidence="7" key="1">
    <citation type="submission" date="2025-08" db="UniProtKB">
        <authorList>
            <consortium name="RefSeq"/>
        </authorList>
    </citation>
    <scope>IDENTIFICATION</scope>
    <source>
        <tissue evidence="7">Muscle</tissue>
    </source>
</reference>
<evidence type="ECO:0000256" key="3">
    <source>
        <dbReference type="ARBA" id="ARBA00048964"/>
    </source>
</evidence>
<dbReference type="CDD" id="cd04301">
    <property type="entry name" value="NAT_SF"/>
    <property type="match status" value="1"/>
</dbReference>
<proteinExistence type="inferred from homology"/>
<dbReference type="InterPro" id="IPR000182">
    <property type="entry name" value="GNAT_dom"/>
</dbReference>
<evidence type="ECO:0000256" key="2">
    <source>
        <dbReference type="ARBA" id="ARBA00006048"/>
    </source>
</evidence>
<organism evidence="6 7">
    <name type="scientific">Limulus polyphemus</name>
    <name type="common">Atlantic horseshoe crab</name>
    <dbReference type="NCBI Taxonomy" id="6850"/>
    <lineage>
        <taxon>Eukaryota</taxon>
        <taxon>Metazoa</taxon>
        <taxon>Ecdysozoa</taxon>
        <taxon>Arthropoda</taxon>
        <taxon>Chelicerata</taxon>
        <taxon>Merostomata</taxon>
        <taxon>Xiphosura</taxon>
        <taxon>Limulidae</taxon>
        <taxon>Limulus</taxon>
    </lineage>
</organism>
<comment type="similarity">
    <text evidence="2 4">Belongs to the acetyltransferase family. GNA1 subfamily.</text>
</comment>
<dbReference type="Proteomes" id="UP000694941">
    <property type="component" value="Unplaced"/>
</dbReference>
<gene>
    <name evidence="7" type="primary">LOC106466319</name>
</gene>
<dbReference type="Gene3D" id="3.40.630.30">
    <property type="match status" value="1"/>
</dbReference>
<evidence type="ECO:0000256" key="4">
    <source>
        <dbReference type="RuleBase" id="RU365086"/>
    </source>
</evidence>
<dbReference type="PANTHER" id="PTHR13355:SF11">
    <property type="entry name" value="GLUCOSAMINE 6-PHOSPHATE N-ACETYLTRANSFERASE"/>
    <property type="match status" value="1"/>
</dbReference>
<evidence type="ECO:0000259" key="5">
    <source>
        <dbReference type="PROSITE" id="PS51186"/>
    </source>
</evidence>
<evidence type="ECO:0000256" key="1">
    <source>
        <dbReference type="ARBA" id="ARBA00004832"/>
    </source>
</evidence>
<sequence>MGLSYENGIESEPLFDPNILKALDFSKSKVIFDPPISVIDPGENLKVRPLCSGDYDRGYLKLLSFLTKVGDISRKQFLDRFHAMSSCKGMHYITVIEDTVSGQIIGSATLAVEQKFIHDAGFRGRLEDVVVSDEYRGRQLGKLLVETIRLLAEHVGCYKITLDCRDRMVKFYKQLGFQLEEGNSNFMTVRFQD</sequence>
<dbReference type="RefSeq" id="XP_013782044.1">
    <property type="nucleotide sequence ID" value="XM_013926590.2"/>
</dbReference>